<accession>A0ACB0L9L0</accession>
<proteinExistence type="predicted"/>
<comment type="caution">
    <text evidence="1">The sequence shown here is derived from an EMBL/GenBank/DDBJ whole genome shotgun (WGS) entry which is preliminary data.</text>
</comment>
<sequence length="220" mass="25647">MYIDQTLKFNVEFGGTNAFIELPREDIVDLGMGTKELGISILQVWLIYLHRRCMELGNNNVYGFIDPQFTQSYIQKKMCDDKKECCIAPYLNNHHWQLLIINPTKLKVVFLCSLGKKPDKKICDIVETALGAYNKLQRARKQKKVEWFFPTSQKQQASYECGYYIMIHMLNIISATIVCSWTQIFRDSKPFQKDEVKNVQERCGNMILEHIEVSADNDMN</sequence>
<keyword evidence="2" id="KW-1185">Reference proteome</keyword>
<protein>
    <submittedName>
        <fullName evidence="1">Uncharacterized protein</fullName>
    </submittedName>
</protein>
<dbReference type="EMBL" id="CASHSV030000513">
    <property type="protein sequence ID" value="CAJ2666109.1"/>
    <property type="molecule type" value="Genomic_DNA"/>
</dbReference>
<evidence type="ECO:0000313" key="2">
    <source>
        <dbReference type="Proteomes" id="UP001177021"/>
    </source>
</evidence>
<reference evidence="1" key="1">
    <citation type="submission" date="2023-10" db="EMBL/GenBank/DDBJ databases">
        <authorList>
            <person name="Rodriguez Cubillos JULIANA M."/>
            <person name="De Vega J."/>
        </authorList>
    </citation>
    <scope>NUCLEOTIDE SEQUENCE</scope>
</reference>
<gene>
    <name evidence="1" type="ORF">MILVUS5_LOCUS30968</name>
</gene>
<dbReference type="Proteomes" id="UP001177021">
    <property type="component" value="Unassembled WGS sequence"/>
</dbReference>
<name>A0ACB0L9L0_TRIPR</name>
<organism evidence="1 2">
    <name type="scientific">Trifolium pratense</name>
    <name type="common">Red clover</name>
    <dbReference type="NCBI Taxonomy" id="57577"/>
    <lineage>
        <taxon>Eukaryota</taxon>
        <taxon>Viridiplantae</taxon>
        <taxon>Streptophyta</taxon>
        <taxon>Embryophyta</taxon>
        <taxon>Tracheophyta</taxon>
        <taxon>Spermatophyta</taxon>
        <taxon>Magnoliopsida</taxon>
        <taxon>eudicotyledons</taxon>
        <taxon>Gunneridae</taxon>
        <taxon>Pentapetalae</taxon>
        <taxon>rosids</taxon>
        <taxon>fabids</taxon>
        <taxon>Fabales</taxon>
        <taxon>Fabaceae</taxon>
        <taxon>Papilionoideae</taxon>
        <taxon>50 kb inversion clade</taxon>
        <taxon>NPAAA clade</taxon>
        <taxon>Hologalegina</taxon>
        <taxon>IRL clade</taxon>
        <taxon>Trifolieae</taxon>
        <taxon>Trifolium</taxon>
    </lineage>
</organism>
<evidence type="ECO:0000313" key="1">
    <source>
        <dbReference type="EMBL" id="CAJ2666109.1"/>
    </source>
</evidence>